<dbReference type="InterPro" id="IPR001986">
    <property type="entry name" value="Enolpyruvate_Tfrase_dom"/>
</dbReference>
<evidence type="ECO:0000256" key="1">
    <source>
        <dbReference type="ARBA" id="ARBA00004811"/>
    </source>
</evidence>
<evidence type="ECO:0000256" key="4">
    <source>
        <dbReference type="ARBA" id="ARBA00022605"/>
    </source>
</evidence>
<evidence type="ECO:0000256" key="2">
    <source>
        <dbReference type="ARBA" id="ARBA00009948"/>
    </source>
</evidence>
<dbReference type="InterPro" id="IPR036968">
    <property type="entry name" value="Enolpyruvate_Tfrase_sf"/>
</dbReference>
<proteinExistence type="inferred from homology"/>
<dbReference type="InterPro" id="IPR013792">
    <property type="entry name" value="RNA3'P_cycl/enolpyr_Trfase_a/b"/>
</dbReference>
<evidence type="ECO:0000256" key="6">
    <source>
        <dbReference type="ARBA" id="ARBA00023141"/>
    </source>
</evidence>
<evidence type="ECO:0000256" key="7">
    <source>
        <dbReference type="ARBA" id="ARBA00044633"/>
    </source>
</evidence>
<name>A0A644VJW5_9ZZZZ</name>
<gene>
    <name evidence="9" type="primary">aroA_11</name>
    <name evidence="9" type="ORF">SDC9_37582</name>
</gene>
<evidence type="ECO:0000256" key="5">
    <source>
        <dbReference type="ARBA" id="ARBA00022679"/>
    </source>
</evidence>
<dbReference type="SUPFAM" id="SSF55205">
    <property type="entry name" value="EPT/RTPC-like"/>
    <property type="match status" value="1"/>
</dbReference>
<sequence length="398" mass="45340">MKEFLIPSSKSISNRLLVIQQLSQSKAKINNLSLAQDTILMQELLSQIDNSSNETLYCHNAGTVVRFLLSLLSMKEGTWIIDSDKRMKERPIEDLVDALKEIGAQIDYLEEKGKLPLRIKGQALQNNNPIKINSKLSSQFASSLLLISPYIKGGLELEIDSPVSFPYIQMTISLMREFGAKVQEKQNRIRVEQGEYIFKETLVEGDWSSACFAFEKLCISNRCKMIIKNLSPNSSQADRIAMDYFSYLGIESQFKDNNLNISYNPQSISKQETLIFNIKDCPDIFPSLAIAGFVSNKTIIFEAVDNLIHKESNRLKAVLEGLQSIGAKAEIDQKNRFVIKANNQTLENPKEKIIIKTYNDHRISMAFGMLREKYDNIIVDDYDCVSKSFPFFWLNVEN</sequence>
<dbReference type="Gene3D" id="3.65.10.10">
    <property type="entry name" value="Enolpyruvate transferase domain"/>
    <property type="match status" value="2"/>
</dbReference>
<keyword evidence="6" id="KW-0057">Aromatic amino acid biosynthesis</keyword>
<dbReference type="GO" id="GO:0009073">
    <property type="term" value="P:aromatic amino acid family biosynthetic process"/>
    <property type="evidence" value="ECO:0007669"/>
    <property type="project" value="UniProtKB-KW"/>
</dbReference>
<keyword evidence="4" id="KW-0028">Amino-acid biosynthesis</keyword>
<dbReference type="PIRSF" id="PIRSF000505">
    <property type="entry name" value="EPSPS"/>
    <property type="match status" value="1"/>
</dbReference>
<comment type="similarity">
    <text evidence="2">Belongs to the EPSP synthase family.</text>
</comment>
<dbReference type="GO" id="GO:0003866">
    <property type="term" value="F:3-phosphoshikimate 1-carboxyvinyltransferase activity"/>
    <property type="evidence" value="ECO:0007669"/>
    <property type="project" value="UniProtKB-EC"/>
</dbReference>
<reference evidence="9" key="1">
    <citation type="submission" date="2019-08" db="EMBL/GenBank/DDBJ databases">
        <authorList>
            <person name="Kucharzyk K."/>
            <person name="Murdoch R.W."/>
            <person name="Higgins S."/>
            <person name="Loffler F."/>
        </authorList>
    </citation>
    <scope>NUCLEOTIDE SEQUENCE</scope>
</reference>
<dbReference type="UniPathway" id="UPA00053">
    <property type="reaction ID" value="UER00089"/>
</dbReference>
<dbReference type="GO" id="GO:0009423">
    <property type="term" value="P:chorismate biosynthetic process"/>
    <property type="evidence" value="ECO:0007669"/>
    <property type="project" value="UniProtKB-UniPathway"/>
</dbReference>
<dbReference type="PANTHER" id="PTHR21090">
    <property type="entry name" value="AROM/DEHYDROQUINATE SYNTHASE"/>
    <property type="match status" value="1"/>
</dbReference>
<dbReference type="InterPro" id="IPR006264">
    <property type="entry name" value="EPSP_synthase"/>
</dbReference>
<evidence type="ECO:0000256" key="3">
    <source>
        <dbReference type="ARBA" id="ARBA00012450"/>
    </source>
</evidence>
<comment type="pathway">
    <text evidence="1">Metabolic intermediate biosynthesis; chorismate biosynthesis; chorismate from D-erythrose 4-phosphate and phosphoenolpyruvate: step 6/7.</text>
</comment>
<evidence type="ECO:0000313" key="9">
    <source>
        <dbReference type="EMBL" id="MPL91510.1"/>
    </source>
</evidence>
<organism evidence="9">
    <name type="scientific">bioreactor metagenome</name>
    <dbReference type="NCBI Taxonomy" id="1076179"/>
    <lineage>
        <taxon>unclassified sequences</taxon>
        <taxon>metagenomes</taxon>
        <taxon>ecological metagenomes</taxon>
    </lineage>
</organism>
<evidence type="ECO:0000259" key="8">
    <source>
        <dbReference type="Pfam" id="PF00275"/>
    </source>
</evidence>
<comment type="catalytic activity">
    <reaction evidence="7">
        <text>3-phosphoshikimate + phosphoenolpyruvate = 5-O-(1-carboxyvinyl)-3-phosphoshikimate + phosphate</text>
        <dbReference type="Rhea" id="RHEA:21256"/>
        <dbReference type="ChEBI" id="CHEBI:43474"/>
        <dbReference type="ChEBI" id="CHEBI:57701"/>
        <dbReference type="ChEBI" id="CHEBI:58702"/>
        <dbReference type="ChEBI" id="CHEBI:145989"/>
        <dbReference type="EC" id="2.5.1.19"/>
    </reaction>
    <physiologicalReaction direction="left-to-right" evidence="7">
        <dbReference type="Rhea" id="RHEA:21257"/>
    </physiologicalReaction>
</comment>
<dbReference type="Pfam" id="PF00275">
    <property type="entry name" value="EPSP_synthase"/>
    <property type="match status" value="1"/>
</dbReference>
<dbReference type="EC" id="2.5.1.19" evidence="3"/>
<protein>
    <recommendedName>
        <fullName evidence="3">3-phosphoshikimate 1-carboxyvinyltransferase</fullName>
        <ecNumber evidence="3">2.5.1.19</ecNumber>
    </recommendedName>
</protein>
<keyword evidence="5 9" id="KW-0808">Transferase</keyword>
<dbReference type="PANTHER" id="PTHR21090:SF5">
    <property type="entry name" value="PENTAFUNCTIONAL AROM POLYPEPTIDE"/>
    <property type="match status" value="1"/>
</dbReference>
<feature type="domain" description="Enolpyruvate transferase" evidence="8">
    <location>
        <begin position="50"/>
        <end position="393"/>
    </location>
</feature>
<dbReference type="AlphaFoldDB" id="A0A644VJW5"/>
<dbReference type="GO" id="GO:0008652">
    <property type="term" value="P:amino acid biosynthetic process"/>
    <property type="evidence" value="ECO:0007669"/>
    <property type="project" value="UniProtKB-KW"/>
</dbReference>
<dbReference type="EMBL" id="VSSQ01000331">
    <property type="protein sequence ID" value="MPL91510.1"/>
    <property type="molecule type" value="Genomic_DNA"/>
</dbReference>
<comment type="caution">
    <text evidence="9">The sequence shown here is derived from an EMBL/GenBank/DDBJ whole genome shotgun (WGS) entry which is preliminary data.</text>
</comment>
<accession>A0A644VJW5</accession>